<dbReference type="InterPro" id="IPR055190">
    <property type="entry name" value="ATP-synt_VA_C"/>
</dbReference>
<proteinExistence type="inferred from homology"/>
<dbReference type="InterPro" id="IPR004100">
    <property type="entry name" value="ATPase_F1/V1/A1_a/bsu_N"/>
</dbReference>
<gene>
    <name evidence="4" type="primary">atpB</name>
    <name evidence="8" type="ORF">IAD32_02885</name>
</gene>
<dbReference type="InterPro" id="IPR000194">
    <property type="entry name" value="ATPase_F1/V1/A1_a/bsu_nucl-bd"/>
</dbReference>
<dbReference type="CDD" id="cd18112">
    <property type="entry name" value="ATP-synt_V_A-type_beta_C"/>
    <property type="match status" value="1"/>
</dbReference>
<evidence type="ECO:0000313" key="9">
    <source>
        <dbReference type="Proteomes" id="UP000886787"/>
    </source>
</evidence>
<evidence type="ECO:0000256" key="3">
    <source>
        <dbReference type="ARBA" id="ARBA00023065"/>
    </source>
</evidence>
<dbReference type="GO" id="GO:0046933">
    <property type="term" value="F:proton-transporting ATP synthase activity, rotational mechanism"/>
    <property type="evidence" value="ECO:0007669"/>
    <property type="project" value="UniProtKB-UniRule"/>
</dbReference>
<evidence type="ECO:0000259" key="7">
    <source>
        <dbReference type="Pfam" id="PF22919"/>
    </source>
</evidence>
<protein>
    <recommendedName>
        <fullName evidence="4">V-type ATP synthase beta chain</fullName>
    </recommendedName>
    <alternativeName>
        <fullName evidence="4">V-ATPase subunit B</fullName>
    </alternativeName>
</protein>
<reference evidence="8" key="1">
    <citation type="submission" date="2020-10" db="EMBL/GenBank/DDBJ databases">
        <authorList>
            <person name="Gilroy R."/>
        </authorList>
    </citation>
    <scope>NUCLEOTIDE SEQUENCE</scope>
    <source>
        <strain evidence="8">ChiSjej1B19-3389</strain>
    </source>
</reference>
<accession>A0A9D1CU74</accession>
<evidence type="ECO:0000256" key="2">
    <source>
        <dbReference type="ARBA" id="ARBA00022448"/>
    </source>
</evidence>
<dbReference type="GO" id="GO:0042777">
    <property type="term" value="P:proton motive force-driven plasma membrane ATP synthesis"/>
    <property type="evidence" value="ECO:0007669"/>
    <property type="project" value="UniProtKB-UniRule"/>
</dbReference>
<dbReference type="SUPFAM" id="SSF52540">
    <property type="entry name" value="P-loop containing nucleoside triphosphate hydrolases"/>
    <property type="match status" value="1"/>
</dbReference>
<dbReference type="GO" id="GO:0005524">
    <property type="term" value="F:ATP binding"/>
    <property type="evidence" value="ECO:0007669"/>
    <property type="project" value="UniProtKB-UniRule"/>
</dbReference>
<feature type="domain" description="ATPase F1/V1/A1 complex alpha/beta subunit nucleotide-binding" evidence="5">
    <location>
        <begin position="131"/>
        <end position="349"/>
    </location>
</feature>
<dbReference type="Proteomes" id="UP000886787">
    <property type="component" value="Unassembled WGS sequence"/>
</dbReference>
<keyword evidence="2 4" id="KW-0813">Transport</keyword>
<comment type="caution">
    <text evidence="8">The sequence shown here is derived from an EMBL/GenBank/DDBJ whole genome shotgun (WGS) entry which is preliminary data.</text>
</comment>
<keyword evidence="4" id="KW-0375">Hydrogen ion transport</keyword>
<sequence>MPKEYRTIEEVAGPLMLVRGVEDVRYNDLGEIELANGEKRRCKVLEIDGGNALVQLFENSAGINLSNSKVRFLGRSMQLGVSADMLSRVFDGLGNPIDGGPEILPEKRMDINGLPMNPAARNYPQEFIQTGVSAIDGLNTLVRGQKLPIFSASGLPHANLAAQIARQAKVRGTKEPFAVVFAAMGITFEESNYFVESFKETGAIDRTVMFVNLANDPAIERIATPRMALTAAEYLAFDAGMHVLVIMTDITNYADALREVSAARKEVPGRRGYPGYMYTDLASLYERAGRQKGKQGSITLIPILTMPEDDKTHPIPDLTGYITEGQIILSRDLYRKNIMPPIDVLPSLSRLKDKGIGAGKTRADHANTMNQLFAAYARGKDAKELMVILGEAALTDIDKLYAQFADAFEKEYVSQGYNTNREIEETLQIGWKLLSILPRSELKRIKDEFLDEYYGK</sequence>
<dbReference type="NCBIfam" id="NF003235">
    <property type="entry name" value="PRK04196.1"/>
    <property type="match status" value="1"/>
</dbReference>
<dbReference type="InterPro" id="IPR022879">
    <property type="entry name" value="V-ATPase_su_B/beta"/>
</dbReference>
<dbReference type="EMBL" id="DVFW01000018">
    <property type="protein sequence ID" value="HIQ80213.1"/>
    <property type="molecule type" value="Genomic_DNA"/>
</dbReference>
<dbReference type="HAMAP" id="MF_00310">
    <property type="entry name" value="ATP_synth_B_arch"/>
    <property type="match status" value="1"/>
</dbReference>
<evidence type="ECO:0000256" key="4">
    <source>
        <dbReference type="HAMAP-Rule" id="MF_00310"/>
    </source>
</evidence>
<dbReference type="Pfam" id="PF02874">
    <property type="entry name" value="ATP-synt_ab_N"/>
    <property type="match status" value="1"/>
</dbReference>
<dbReference type="Pfam" id="PF00006">
    <property type="entry name" value="ATP-synt_ab"/>
    <property type="match status" value="1"/>
</dbReference>
<dbReference type="CDD" id="cd18118">
    <property type="entry name" value="ATP-synt_V_A-type_beta_N"/>
    <property type="match status" value="1"/>
</dbReference>
<feature type="domain" description="ATPase F1/V1/A1 complex alpha/beta subunit N-terminal" evidence="6">
    <location>
        <begin position="9"/>
        <end position="74"/>
    </location>
</feature>
<dbReference type="PROSITE" id="PS00152">
    <property type="entry name" value="ATPASE_ALPHA_BETA"/>
    <property type="match status" value="1"/>
</dbReference>
<comment type="similarity">
    <text evidence="1 4">Belongs to the ATPase alpha/beta chains family.</text>
</comment>
<dbReference type="InterPro" id="IPR027417">
    <property type="entry name" value="P-loop_NTPase"/>
</dbReference>
<keyword evidence="4" id="KW-0066">ATP synthesis</keyword>
<evidence type="ECO:0000259" key="5">
    <source>
        <dbReference type="Pfam" id="PF00006"/>
    </source>
</evidence>
<dbReference type="PANTHER" id="PTHR43389">
    <property type="entry name" value="V-TYPE PROTON ATPASE SUBUNIT B"/>
    <property type="match status" value="1"/>
</dbReference>
<dbReference type="PIRSF" id="PIRSF039114">
    <property type="entry name" value="V-ATPsynth_beta/V-ATPase_B"/>
    <property type="match status" value="1"/>
</dbReference>
<dbReference type="InterPro" id="IPR020003">
    <property type="entry name" value="ATPase_a/bsu_AS"/>
</dbReference>
<keyword evidence="3 4" id="KW-0406">Ion transport</keyword>
<dbReference type="CDD" id="cd01135">
    <property type="entry name" value="V_A-ATPase_B"/>
    <property type="match status" value="1"/>
</dbReference>
<evidence type="ECO:0000259" key="6">
    <source>
        <dbReference type="Pfam" id="PF02874"/>
    </source>
</evidence>
<comment type="function">
    <text evidence="4">Produces ATP from ADP in the presence of a proton gradient across the membrane. The V-type beta chain is a regulatory subunit.</text>
</comment>
<dbReference type="Gene3D" id="3.40.50.12240">
    <property type="match status" value="1"/>
</dbReference>
<reference evidence="8" key="2">
    <citation type="journal article" date="2021" name="PeerJ">
        <title>Extensive microbial diversity within the chicken gut microbiome revealed by metagenomics and culture.</title>
        <authorList>
            <person name="Gilroy R."/>
            <person name="Ravi A."/>
            <person name="Getino M."/>
            <person name="Pursley I."/>
            <person name="Horton D.L."/>
            <person name="Alikhan N.F."/>
            <person name="Baker D."/>
            <person name="Gharbi K."/>
            <person name="Hall N."/>
            <person name="Watson M."/>
            <person name="Adriaenssens E.M."/>
            <person name="Foster-Nyarko E."/>
            <person name="Jarju S."/>
            <person name="Secka A."/>
            <person name="Antonio M."/>
            <person name="Oren A."/>
            <person name="Chaudhuri R.R."/>
            <person name="La Ragione R."/>
            <person name="Hildebrand F."/>
            <person name="Pallen M.J."/>
        </authorList>
    </citation>
    <scope>NUCLEOTIDE SEQUENCE</scope>
    <source>
        <strain evidence="8">ChiSjej1B19-3389</strain>
    </source>
</reference>
<dbReference type="AlphaFoldDB" id="A0A9D1CU74"/>
<organism evidence="8 9">
    <name type="scientific">Candidatus Scatavimonas merdigallinarum</name>
    <dbReference type="NCBI Taxonomy" id="2840914"/>
    <lineage>
        <taxon>Bacteria</taxon>
        <taxon>Bacillati</taxon>
        <taxon>Bacillota</taxon>
        <taxon>Clostridia</taxon>
        <taxon>Eubacteriales</taxon>
        <taxon>Oscillospiraceae</taxon>
        <taxon>Oscillospiraceae incertae sedis</taxon>
        <taxon>Candidatus Scatavimonas</taxon>
    </lineage>
</organism>
<dbReference type="Pfam" id="PF22919">
    <property type="entry name" value="ATP-synt_VA_C"/>
    <property type="match status" value="1"/>
</dbReference>
<evidence type="ECO:0000256" key="1">
    <source>
        <dbReference type="ARBA" id="ARBA00008936"/>
    </source>
</evidence>
<name>A0A9D1CU74_9FIRM</name>
<feature type="domain" description="ATP synthase A/B type C-terminal" evidence="7">
    <location>
        <begin position="354"/>
        <end position="454"/>
    </location>
</feature>
<evidence type="ECO:0000313" key="8">
    <source>
        <dbReference type="EMBL" id="HIQ80213.1"/>
    </source>
</evidence>
<dbReference type="PANTHER" id="PTHR43389:SF4">
    <property type="entry name" value="V-TYPE PROTON ATPASE SUBUNIT B"/>
    <property type="match status" value="1"/>
</dbReference>